<accession>A0ABV7UP70</accession>
<dbReference type="InterPro" id="IPR023614">
    <property type="entry name" value="Porin_dom_sf"/>
</dbReference>
<protein>
    <recommendedName>
        <fullName evidence="4">Porin</fullName>
    </recommendedName>
</protein>
<dbReference type="SUPFAM" id="SSF56935">
    <property type="entry name" value="Porins"/>
    <property type="match status" value="1"/>
</dbReference>
<dbReference type="EMBL" id="JBHRYF010000001">
    <property type="protein sequence ID" value="MFC3658463.1"/>
    <property type="molecule type" value="Genomic_DNA"/>
</dbReference>
<feature type="chain" id="PRO_5047027914" description="Porin" evidence="1">
    <location>
        <begin position="26"/>
        <end position="394"/>
    </location>
</feature>
<reference evidence="3" key="1">
    <citation type="journal article" date="2019" name="Int. J. Syst. Evol. Microbiol.">
        <title>The Global Catalogue of Microorganisms (GCM) 10K type strain sequencing project: providing services to taxonomists for standard genome sequencing and annotation.</title>
        <authorList>
            <consortium name="The Broad Institute Genomics Platform"/>
            <consortium name="The Broad Institute Genome Sequencing Center for Infectious Disease"/>
            <person name="Wu L."/>
            <person name="Ma J."/>
        </authorList>
    </citation>
    <scope>NUCLEOTIDE SEQUENCE [LARGE SCALE GENOMIC DNA]</scope>
    <source>
        <strain evidence="3">KCTC 42211</strain>
    </source>
</reference>
<dbReference type="Gene3D" id="2.40.160.10">
    <property type="entry name" value="Porin"/>
    <property type="match status" value="1"/>
</dbReference>
<proteinExistence type="predicted"/>
<evidence type="ECO:0000313" key="3">
    <source>
        <dbReference type="Proteomes" id="UP001595724"/>
    </source>
</evidence>
<feature type="signal peptide" evidence="1">
    <location>
        <begin position="1"/>
        <end position="25"/>
    </location>
</feature>
<evidence type="ECO:0008006" key="4">
    <source>
        <dbReference type="Google" id="ProtNLM"/>
    </source>
</evidence>
<keyword evidence="1" id="KW-0732">Signal</keyword>
<gene>
    <name evidence="2" type="ORF">ACFOM9_00020</name>
</gene>
<organism evidence="2 3">
    <name type="scientific">Luteimonas notoginsengisoli</name>
    <dbReference type="NCBI Taxonomy" id="1578200"/>
    <lineage>
        <taxon>Bacteria</taxon>
        <taxon>Pseudomonadati</taxon>
        <taxon>Pseudomonadota</taxon>
        <taxon>Gammaproteobacteria</taxon>
        <taxon>Lysobacterales</taxon>
        <taxon>Lysobacteraceae</taxon>
        <taxon>Luteimonas</taxon>
    </lineage>
</organism>
<name>A0ABV7UP70_9GAMM</name>
<dbReference type="RefSeq" id="WP_386705161.1">
    <property type="nucleotide sequence ID" value="NZ_JBHRYF010000001.1"/>
</dbReference>
<evidence type="ECO:0000313" key="2">
    <source>
        <dbReference type="EMBL" id="MFC3658463.1"/>
    </source>
</evidence>
<dbReference type="Proteomes" id="UP001595724">
    <property type="component" value="Unassembled WGS sequence"/>
</dbReference>
<keyword evidence="3" id="KW-1185">Reference proteome</keyword>
<sequence length="394" mass="42177">MRLHPRCLSLSILAGLSVLAPSAFAADGNDIFSFSGYGTVGVVHSSEHQADFGAPMAPDGAGHTDRWSTTPDSRLAAQVNANFTENFSAVVQAVSEYDSERSYAPDLTLAHVRYAFTPALAVRAGRIVAPTFMLSEYRRVGYAMPWVRPPVEVYNTAISLDGAELSYKFNVGESTAVTLQLVAGEADEKVFELHDTIGLLGRVEFGSSTVFAGYNETKLSLADDPQLEYLLSLYGPIAPELASNYHLKDNDVTFAALGYAYDPGKWFFRSEITRLAGEEGMLAHTTNMYASVGMRVGAFTPYATFGKVNVDSPITVGAADPIGVINGILANGNEARQSLTLGARWDVRESVALKLEASHVDSDAGSNGGLTNLQPGFRPGGSYNLVSASVDFVF</sequence>
<comment type="caution">
    <text evidence="2">The sequence shown here is derived from an EMBL/GenBank/DDBJ whole genome shotgun (WGS) entry which is preliminary data.</text>
</comment>
<evidence type="ECO:0000256" key="1">
    <source>
        <dbReference type="SAM" id="SignalP"/>
    </source>
</evidence>